<feature type="domain" description="DUF4183" evidence="2">
    <location>
        <begin position="239"/>
        <end position="300"/>
    </location>
</feature>
<evidence type="ECO:0000256" key="1">
    <source>
        <dbReference type="SAM" id="MobiDB-lite"/>
    </source>
</evidence>
<organism evidence="3 4">
    <name type="scientific">Paenibacillus terrae</name>
    <dbReference type="NCBI Taxonomy" id="159743"/>
    <lineage>
        <taxon>Bacteria</taxon>
        <taxon>Bacillati</taxon>
        <taxon>Bacillota</taxon>
        <taxon>Bacilli</taxon>
        <taxon>Bacillales</taxon>
        <taxon>Paenibacillaceae</taxon>
        <taxon>Paenibacillus</taxon>
    </lineage>
</organism>
<dbReference type="Proteomes" id="UP000308114">
    <property type="component" value="Unassembled WGS sequence"/>
</dbReference>
<dbReference type="GO" id="GO:0030020">
    <property type="term" value="F:extracellular matrix structural constituent conferring tensile strength"/>
    <property type="evidence" value="ECO:0007669"/>
    <property type="project" value="TreeGrafter"/>
</dbReference>
<feature type="region of interest" description="Disordered" evidence="1">
    <location>
        <begin position="120"/>
        <end position="139"/>
    </location>
</feature>
<comment type="caution">
    <text evidence="3">The sequence shown here is derived from an EMBL/GenBank/DDBJ whole genome shotgun (WGS) entry which is preliminary data.</text>
</comment>
<dbReference type="GO" id="GO:0005615">
    <property type="term" value="C:extracellular space"/>
    <property type="evidence" value="ECO:0007669"/>
    <property type="project" value="TreeGrafter"/>
</dbReference>
<protein>
    <recommendedName>
        <fullName evidence="2">DUF4183 domain-containing protein</fullName>
    </recommendedName>
</protein>
<dbReference type="Pfam" id="PF01391">
    <property type="entry name" value="Collagen"/>
    <property type="match status" value="1"/>
</dbReference>
<reference evidence="3 4" key="1">
    <citation type="submission" date="2018-01" db="EMBL/GenBank/DDBJ databases">
        <title>Bacillales members from the olive rhizosphere are effective biological control agents against Verticillium dahliae.</title>
        <authorList>
            <person name="Gomez-Lama C."/>
            <person name="Legarda G."/>
            <person name="Ruano-Rosa D."/>
            <person name="Pizarro-Tobias P."/>
            <person name="Valverde-Corredor A."/>
            <person name="Niqui J.L."/>
            <person name="Trivino J.C."/>
            <person name="Roca A."/>
            <person name="Mercado-Blanco J."/>
        </authorList>
    </citation>
    <scope>NUCLEOTIDE SEQUENCE [LARGE SCALE GENOMIC DNA]</scope>
    <source>
        <strain evidence="3 4">PIC167</strain>
    </source>
</reference>
<dbReference type="InterPro" id="IPR008160">
    <property type="entry name" value="Collagen"/>
</dbReference>
<dbReference type="Pfam" id="PF13799">
    <property type="entry name" value="DUF4183"/>
    <property type="match status" value="1"/>
</dbReference>
<dbReference type="GO" id="GO:0031012">
    <property type="term" value="C:extracellular matrix"/>
    <property type="evidence" value="ECO:0007669"/>
    <property type="project" value="TreeGrafter"/>
</dbReference>
<name>A0A4U2Q4V6_9BACL</name>
<dbReference type="InterPro" id="IPR050149">
    <property type="entry name" value="Collagen_superfamily"/>
</dbReference>
<evidence type="ECO:0000259" key="2">
    <source>
        <dbReference type="Pfam" id="PF13799"/>
    </source>
</evidence>
<gene>
    <name evidence="3" type="ORF">C1I60_05440</name>
</gene>
<dbReference type="InterPro" id="IPR025237">
    <property type="entry name" value="DUF4183"/>
</dbReference>
<feature type="region of interest" description="Disordered" evidence="1">
    <location>
        <begin position="144"/>
        <end position="209"/>
    </location>
</feature>
<accession>A0A4U2Q4V6</accession>
<dbReference type="PANTHER" id="PTHR24023:SF1082">
    <property type="entry name" value="COLLAGEN TRIPLE HELIX REPEAT"/>
    <property type="match status" value="1"/>
</dbReference>
<sequence length="309" mass="33889">MKKNLRGSSVQSGSFRFHKIMKLYLIMEVSVLGNLLLRKRYRLTKVTRIAKKERDRKMGSFRCTPIYRTGTSCIRNNKGNKRIYRQGRRRGRTCAYRHHVHAERVPSGLSSKKICFMKFKGQRKPRVEQKPQGNSGEAIQGVQGLRGADGNAGHQGIQGPAGPQGIPGSAGPQGQAGPQGEQGLQGVPGIQGLQGVAGPQGEQGPPLNLDGITVVPEVQRYFYIADSDLTGTVEIPISQFTNDDGQLASQLPELGANSYTNLYINGVLQESRLYQISSTTLTVELEESLVIAGTPFIFEVFQFTLQMAN</sequence>
<feature type="compositionally biased region" description="Low complexity" evidence="1">
    <location>
        <begin position="152"/>
        <end position="185"/>
    </location>
</feature>
<dbReference type="GO" id="GO:0030198">
    <property type="term" value="P:extracellular matrix organization"/>
    <property type="evidence" value="ECO:0007669"/>
    <property type="project" value="TreeGrafter"/>
</dbReference>
<dbReference type="AlphaFoldDB" id="A0A4U2Q4V6"/>
<evidence type="ECO:0000313" key="4">
    <source>
        <dbReference type="Proteomes" id="UP000308114"/>
    </source>
</evidence>
<dbReference type="PANTHER" id="PTHR24023">
    <property type="entry name" value="COLLAGEN ALPHA"/>
    <property type="match status" value="1"/>
</dbReference>
<dbReference type="EMBL" id="PNXQ01000005">
    <property type="protein sequence ID" value="TKH45886.1"/>
    <property type="molecule type" value="Genomic_DNA"/>
</dbReference>
<evidence type="ECO:0000313" key="3">
    <source>
        <dbReference type="EMBL" id="TKH45886.1"/>
    </source>
</evidence>
<proteinExistence type="predicted"/>